<comment type="caution">
    <text evidence="1">The sequence shown here is derived from an EMBL/GenBank/DDBJ whole genome shotgun (WGS) entry which is preliminary data.</text>
</comment>
<proteinExistence type="predicted"/>
<dbReference type="EMBL" id="JBHSBW010000016">
    <property type="protein sequence ID" value="MFC4213477.1"/>
    <property type="molecule type" value="Genomic_DNA"/>
</dbReference>
<name>A0ABV8PGK1_9SPHI</name>
<gene>
    <name evidence="1" type="ORF">ACFOWA_19950</name>
</gene>
<dbReference type="Proteomes" id="UP001595789">
    <property type="component" value="Unassembled WGS sequence"/>
</dbReference>
<sequence length="159" mass="18703">MSGIKIFEGMTTNERLRFSQMAALRLKDLNYDVYQECIDYSKRKIDDPDLLGIIMLDILEVYELKPENYPIILATAYWFIAPFKILYKELKLKIGFRPVIQKAMGFNSPESVSMFSNNLDVYYKNPRFKTKVHEVGERIMKELQDSGYMEKNSTEWGTE</sequence>
<dbReference type="RefSeq" id="WP_378988716.1">
    <property type="nucleotide sequence ID" value="NZ_JBHSBW010000016.1"/>
</dbReference>
<evidence type="ECO:0000313" key="1">
    <source>
        <dbReference type="EMBL" id="MFC4213477.1"/>
    </source>
</evidence>
<accession>A0ABV8PGK1</accession>
<organism evidence="1 2">
    <name type="scientific">Pedobacter lithocola</name>
    <dbReference type="NCBI Taxonomy" id="1908239"/>
    <lineage>
        <taxon>Bacteria</taxon>
        <taxon>Pseudomonadati</taxon>
        <taxon>Bacteroidota</taxon>
        <taxon>Sphingobacteriia</taxon>
        <taxon>Sphingobacteriales</taxon>
        <taxon>Sphingobacteriaceae</taxon>
        <taxon>Pedobacter</taxon>
    </lineage>
</organism>
<evidence type="ECO:0000313" key="2">
    <source>
        <dbReference type="Proteomes" id="UP001595789"/>
    </source>
</evidence>
<reference evidence="2" key="1">
    <citation type="journal article" date="2019" name="Int. J. Syst. Evol. Microbiol.">
        <title>The Global Catalogue of Microorganisms (GCM) 10K type strain sequencing project: providing services to taxonomists for standard genome sequencing and annotation.</title>
        <authorList>
            <consortium name="The Broad Institute Genomics Platform"/>
            <consortium name="The Broad Institute Genome Sequencing Center for Infectious Disease"/>
            <person name="Wu L."/>
            <person name="Ma J."/>
        </authorList>
    </citation>
    <scope>NUCLEOTIDE SEQUENCE [LARGE SCALE GENOMIC DNA]</scope>
    <source>
        <strain evidence="2">CCM 8691</strain>
    </source>
</reference>
<protein>
    <submittedName>
        <fullName evidence="1">Uncharacterized protein</fullName>
    </submittedName>
</protein>
<keyword evidence="2" id="KW-1185">Reference proteome</keyword>